<dbReference type="GO" id="GO:0004129">
    <property type="term" value="F:cytochrome-c oxidase activity"/>
    <property type="evidence" value="ECO:0007669"/>
    <property type="project" value="UniProtKB-EC"/>
</dbReference>
<dbReference type="CDD" id="cd00386">
    <property type="entry name" value="Heme_Cu_Oxidase_III_like"/>
    <property type="match status" value="1"/>
</dbReference>
<evidence type="ECO:0000256" key="9">
    <source>
        <dbReference type="ARBA" id="ARBA00031400"/>
    </source>
</evidence>
<keyword evidence="7 13" id="KW-1133">Transmembrane helix</keyword>
<keyword evidence="8 13" id="KW-0472">Membrane</keyword>
<dbReference type="PANTHER" id="PTHR11403">
    <property type="entry name" value="CYTOCHROME C OXIDASE SUBUNIT III"/>
    <property type="match status" value="1"/>
</dbReference>
<dbReference type="InterPro" id="IPR024791">
    <property type="entry name" value="Cyt_c/ubiquinol_Oxase_su3"/>
</dbReference>
<feature type="transmembrane region" description="Helical" evidence="13">
    <location>
        <begin position="203"/>
        <end position="222"/>
    </location>
</feature>
<dbReference type="FunFam" id="1.20.120.80:FF:000001">
    <property type="entry name" value="Cytochrome (Ubi)quinol oxidase subunit III"/>
    <property type="match status" value="1"/>
</dbReference>
<feature type="domain" description="Heme-copper oxidase subunit III family profile" evidence="14">
    <location>
        <begin position="30"/>
        <end position="223"/>
    </location>
</feature>
<dbReference type="Proteomes" id="UP000386847">
    <property type="component" value="Chromosome"/>
</dbReference>
<evidence type="ECO:0000313" key="16">
    <source>
        <dbReference type="Proteomes" id="UP000386847"/>
    </source>
</evidence>
<evidence type="ECO:0000256" key="1">
    <source>
        <dbReference type="ARBA" id="ARBA00004651"/>
    </source>
</evidence>
<dbReference type="SUPFAM" id="SSF81452">
    <property type="entry name" value="Cytochrome c oxidase subunit III-like"/>
    <property type="match status" value="1"/>
</dbReference>
<comment type="subcellular location">
    <subcellularLocation>
        <location evidence="1 12">Cell membrane</location>
        <topology evidence="1 12">Multi-pass membrane protein</topology>
    </subcellularLocation>
</comment>
<evidence type="ECO:0000256" key="3">
    <source>
        <dbReference type="ARBA" id="ARBA00012949"/>
    </source>
</evidence>
<evidence type="ECO:0000256" key="11">
    <source>
        <dbReference type="ARBA" id="ARBA00047816"/>
    </source>
</evidence>
<evidence type="ECO:0000313" key="15">
    <source>
        <dbReference type="EMBL" id="QGF25206.1"/>
    </source>
</evidence>
<protein>
    <recommendedName>
        <fullName evidence="3">cytochrome-c oxidase</fullName>
        <ecNumber evidence="3">7.1.1.9</ecNumber>
    </recommendedName>
    <alternativeName>
        <fullName evidence="9">Cytochrome aa3 subunit 3</fullName>
    </alternativeName>
    <alternativeName>
        <fullName evidence="10">Cytochrome c oxidase polypeptide III</fullName>
    </alternativeName>
</protein>
<gene>
    <name evidence="15" type="ORF">Rai3103_11575</name>
</gene>
<dbReference type="Gene3D" id="1.20.120.80">
    <property type="entry name" value="Cytochrome c oxidase, subunit III, four-helix bundle"/>
    <property type="match status" value="1"/>
</dbReference>
<sequence length="223" mass="24559">MGAGRAIPTGALHSVPNTRLRGLPGRPDPLAVGMWVWLASELMFFAAIFAAYFNMRNIHAAAGTGGWTPAEWLDIPKAVAVTVVLVLSSVTCQLGVHAAEHGRVKRTGSLLNVGGWGMREWYTLTFVMGAFFLSGQIMEYSKLFTEGLTPQSFAYGSVYFFGTGFHGLHVLGGLVGFLFILARTYLARTFTHEQAVSAIALSYYWHFVDVVWIILFSVIYFLH</sequence>
<evidence type="ECO:0000256" key="12">
    <source>
        <dbReference type="RuleBase" id="RU003376"/>
    </source>
</evidence>
<proteinExistence type="inferred from homology"/>
<dbReference type="GO" id="GO:0019646">
    <property type="term" value="P:aerobic electron transport chain"/>
    <property type="evidence" value="ECO:0007669"/>
    <property type="project" value="InterPro"/>
</dbReference>
<dbReference type="PANTHER" id="PTHR11403:SF2">
    <property type="entry name" value="CYTOCHROME BO(3) UBIQUINOL OXIDASE SUBUNIT 3"/>
    <property type="match status" value="1"/>
</dbReference>
<dbReference type="EMBL" id="CP045725">
    <property type="protein sequence ID" value="QGF25206.1"/>
    <property type="molecule type" value="Genomic_DNA"/>
</dbReference>
<dbReference type="AlphaFoldDB" id="A0A5Q2FLH3"/>
<accession>A0A5Q2FLH3</accession>
<dbReference type="PROSITE" id="PS50253">
    <property type="entry name" value="COX3"/>
    <property type="match status" value="1"/>
</dbReference>
<dbReference type="GO" id="GO:0005886">
    <property type="term" value="C:plasma membrane"/>
    <property type="evidence" value="ECO:0007669"/>
    <property type="project" value="UniProtKB-SubCell"/>
</dbReference>
<name>A0A5Q2FLH3_9ACTN</name>
<dbReference type="InterPro" id="IPR035973">
    <property type="entry name" value="Cyt_c_oxidase_su3-like_sf"/>
</dbReference>
<evidence type="ECO:0000256" key="10">
    <source>
        <dbReference type="ARBA" id="ARBA00031625"/>
    </source>
</evidence>
<keyword evidence="4" id="KW-1003">Cell membrane</keyword>
<evidence type="ECO:0000259" key="14">
    <source>
        <dbReference type="PROSITE" id="PS50253"/>
    </source>
</evidence>
<comment type="catalytic activity">
    <reaction evidence="11">
        <text>4 Fe(II)-[cytochrome c] + O2 + 8 H(+)(in) = 4 Fe(III)-[cytochrome c] + 2 H2O + 4 H(+)(out)</text>
        <dbReference type="Rhea" id="RHEA:11436"/>
        <dbReference type="Rhea" id="RHEA-COMP:10350"/>
        <dbReference type="Rhea" id="RHEA-COMP:14399"/>
        <dbReference type="ChEBI" id="CHEBI:15377"/>
        <dbReference type="ChEBI" id="CHEBI:15378"/>
        <dbReference type="ChEBI" id="CHEBI:15379"/>
        <dbReference type="ChEBI" id="CHEBI:29033"/>
        <dbReference type="ChEBI" id="CHEBI:29034"/>
        <dbReference type="EC" id="7.1.1.9"/>
    </reaction>
</comment>
<dbReference type="EC" id="7.1.1.9" evidence="3"/>
<dbReference type="InterPro" id="IPR013833">
    <property type="entry name" value="Cyt_c_oxidase_su3_a-hlx"/>
</dbReference>
<organism evidence="15 16">
    <name type="scientific">Raineyella fluvialis</name>
    <dbReference type="NCBI Taxonomy" id="2662261"/>
    <lineage>
        <taxon>Bacteria</taxon>
        <taxon>Bacillati</taxon>
        <taxon>Actinomycetota</taxon>
        <taxon>Actinomycetes</taxon>
        <taxon>Propionibacteriales</taxon>
        <taxon>Propionibacteriaceae</taxon>
        <taxon>Raineyella</taxon>
    </lineage>
</organism>
<evidence type="ECO:0000256" key="6">
    <source>
        <dbReference type="ARBA" id="ARBA00022967"/>
    </source>
</evidence>
<dbReference type="Pfam" id="PF00510">
    <property type="entry name" value="COX3"/>
    <property type="match status" value="1"/>
</dbReference>
<keyword evidence="6" id="KW-1278">Translocase</keyword>
<evidence type="ECO:0000256" key="4">
    <source>
        <dbReference type="ARBA" id="ARBA00022475"/>
    </source>
</evidence>
<feature type="transmembrane region" description="Helical" evidence="13">
    <location>
        <begin position="30"/>
        <end position="55"/>
    </location>
</feature>
<dbReference type="KEGG" id="rain:Rai3103_11575"/>
<comment type="similarity">
    <text evidence="2 12">Belongs to the cytochrome c oxidase subunit 3 family.</text>
</comment>
<feature type="transmembrane region" description="Helical" evidence="13">
    <location>
        <begin position="120"/>
        <end position="138"/>
    </location>
</feature>
<evidence type="ECO:0000256" key="2">
    <source>
        <dbReference type="ARBA" id="ARBA00010581"/>
    </source>
</evidence>
<evidence type="ECO:0000256" key="8">
    <source>
        <dbReference type="ARBA" id="ARBA00023136"/>
    </source>
</evidence>
<evidence type="ECO:0000256" key="5">
    <source>
        <dbReference type="ARBA" id="ARBA00022692"/>
    </source>
</evidence>
<feature type="transmembrane region" description="Helical" evidence="13">
    <location>
        <begin position="158"/>
        <end position="182"/>
    </location>
</feature>
<keyword evidence="5 12" id="KW-0812">Transmembrane</keyword>
<dbReference type="InterPro" id="IPR000298">
    <property type="entry name" value="Cyt_c_oxidase-like_su3"/>
</dbReference>
<evidence type="ECO:0000256" key="7">
    <source>
        <dbReference type="ARBA" id="ARBA00022989"/>
    </source>
</evidence>
<evidence type="ECO:0000256" key="13">
    <source>
        <dbReference type="SAM" id="Phobius"/>
    </source>
</evidence>
<keyword evidence="16" id="KW-1185">Reference proteome</keyword>
<reference evidence="15 16" key="1">
    <citation type="submission" date="2019-10" db="EMBL/GenBank/DDBJ databases">
        <title>Genomic analysis of Raineyella sp. CBA3103.</title>
        <authorList>
            <person name="Roh S.W."/>
        </authorList>
    </citation>
    <scope>NUCLEOTIDE SEQUENCE [LARGE SCALE GENOMIC DNA]</scope>
    <source>
        <strain evidence="15 16">CBA3103</strain>
    </source>
</reference>